<dbReference type="OrthoDB" id="6344802at2759"/>
<proteinExistence type="predicted"/>
<accession>A0A5N5TME1</accession>
<gene>
    <name evidence="2" type="ORF">Anas_08192</name>
</gene>
<protein>
    <submittedName>
        <fullName evidence="2">Uncharacterized protein</fullName>
    </submittedName>
</protein>
<feature type="compositionally biased region" description="Polar residues" evidence="1">
    <location>
        <begin position="74"/>
        <end position="98"/>
    </location>
</feature>
<evidence type="ECO:0000313" key="3">
    <source>
        <dbReference type="Proteomes" id="UP000326759"/>
    </source>
</evidence>
<reference evidence="2 3" key="1">
    <citation type="journal article" date="2019" name="PLoS Biol.">
        <title>Sex chromosomes control vertical transmission of feminizing Wolbachia symbionts in an isopod.</title>
        <authorList>
            <person name="Becking T."/>
            <person name="Chebbi M.A."/>
            <person name="Giraud I."/>
            <person name="Moumen B."/>
            <person name="Laverre T."/>
            <person name="Caubet Y."/>
            <person name="Peccoud J."/>
            <person name="Gilbert C."/>
            <person name="Cordaux R."/>
        </authorList>
    </citation>
    <scope>NUCLEOTIDE SEQUENCE [LARGE SCALE GENOMIC DNA]</scope>
    <source>
        <strain evidence="2">ANa2</strain>
        <tissue evidence="2">Whole body excluding digestive tract and cuticle</tissue>
    </source>
</reference>
<sequence>MESLAQALRIMKDRKTLIEKIERPFLEAVKLTLDERYTENIEKVYKITIHFILETVIEGYDLAEAREVNDNVKGKNSSSADAGSPTSNSMQQTVNTIRMNVKSGGGTSGMMCIAEEASKPTKPSDNGGDTGKNENENMATHS</sequence>
<organism evidence="2 3">
    <name type="scientific">Armadillidium nasatum</name>
    <dbReference type="NCBI Taxonomy" id="96803"/>
    <lineage>
        <taxon>Eukaryota</taxon>
        <taxon>Metazoa</taxon>
        <taxon>Ecdysozoa</taxon>
        <taxon>Arthropoda</taxon>
        <taxon>Crustacea</taxon>
        <taxon>Multicrustacea</taxon>
        <taxon>Malacostraca</taxon>
        <taxon>Eumalacostraca</taxon>
        <taxon>Peracarida</taxon>
        <taxon>Isopoda</taxon>
        <taxon>Oniscidea</taxon>
        <taxon>Crinocheta</taxon>
        <taxon>Armadillidiidae</taxon>
        <taxon>Armadillidium</taxon>
    </lineage>
</organism>
<comment type="caution">
    <text evidence="2">The sequence shown here is derived from an EMBL/GenBank/DDBJ whole genome shotgun (WGS) entry which is preliminary data.</text>
</comment>
<dbReference type="AlphaFoldDB" id="A0A5N5TME1"/>
<evidence type="ECO:0000256" key="1">
    <source>
        <dbReference type="SAM" id="MobiDB-lite"/>
    </source>
</evidence>
<keyword evidence="3" id="KW-1185">Reference proteome</keyword>
<dbReference type="EMBL" id="SEYY01000401">
    <property type="protein sequence ID" value="KAB7507347.1"/>
    <property type="molecule type" value="Genomic_DNA"/>
</dbReference>
<feature type="region of interest" description="Disordered" evidence="1">
    <location>
        <begin position="69"/>
        <end position="142"/>
    </location>
</feature>
<dbReference type="Proteomes" id="UP000326759">
    <property type="component" value="Unassembled WGS sequence"/>
</dbReference>
<name>A0A5N5TME1_9CRUS</name>
<evidence type="ECO:0000313" key="2">
    <source>
        <dbReference type="EMBL" id="KAB7507347.1"/>
    </source>
</evidence>